<dbReference type="RefSeq" id="XP_056047144.1">
    <property type="nucleotide sequence ID" value="XM_056190178.1"/>
</dbReference>
<comment type="caution">
    <text evidence="1">The sequence shown here is derived from an EMBL/GenBank/DDBJ whole genome shotgun (WGS) entry which is preliminary data.</text>
</comment>
<organism evidence="1 2">
    <name type="scientific">Lipomyces tetrasporus</name>
    <dbReference type="NCBI Taxonomy" id="54092"/>
    <lineage>
        <taxon>Eukaryota</taxon>
        <taxon>Fungi</taxon>
        <taxon>Dikarya</taxon>
        <taxon>Ascomycota</taxon>
        <taxon>Saccharomycotina</taxon>
        <taxon>Lipomycetes</taxon>
        <taxon>Lipomycetales</taxon>
        <taxon>Lipomycetaceae</taxon>
        <taxon>Lipomyces</taxon>
    </lineage>
</organism>
<accession>A0AAD7QYB3</accession>
<evidence type="ECO:0000313" key="2">
    <source>
        <dbReference type="Proteomes" id="UP001217417"/>
    </source>
</evidence>
<dbReference type="EMBL" id="JARPMG010000001">
    <property type="protein sequence ID" value="KAJ8103694.1"/>
    <property type="molecule type" value="Genomic_DNA"/>
</dbReference>
<reference evidence="1" key="1">
    <citation type="submission" date="2023-03" db="EMBL/GenBank/DDBJ databases">
        <title>Near-Complete genome sequence of Lipomyces tetrasporous NRRL Y-64009, an oleaginous yeast capable of growing on lignocellulosic hydrolysates.</title>
        <authorList>
            <consortium name="Lawrence Berkeley National Laboratory"/>
            <person name="Jagtap S.S."/>
            <person name="Liu J.-J."/>
            <person name="Walukiewicz H.E."/>
            <person name="Pangilinan J."/>
            <person name="Lipzen A."/>
            <person name="Ahrendt S."/>
            <person name="Koriabine M."/>
            <person name="Cobaugh K."/>
            <person name="Salamov A."/>
            <person name="Yoshinaga Y."/>
            <person name="Ng V."/>
            <person name="Daum C."/>
            <person name="Grigoriev I.V."/>
            <person name="Slininger P.J."/>
            <person name="Dien B.S."/>
            <person name="Jin Y.-S."/>
            <person name="Rao C.V."/>
        </authorList>
    </citation>
    <scope>NUCLEOTIDE SEQUENCE</scope>
    <source>
        <strain evidence="1">NRRL Y-64009</strain>
    </source>
</reference>
<proteinExistence type="predicted"/>
<evidence type="ECO:0000313" key="1">
    <source>
        <dbReference type="EMBL" id="KAJ8103694.1"/>
    </source>
</evidence>
<dbReference type="Gene3D" id="3.30.559.10">
    <property type="entry name" value="Chloramphenicol acetyltransferase-like domain"/>
    <property type="match status" value="2"/>
</dbReference>
<dbReference type="InterPro" id="IPR023213">
    <property type="entry name" value="CAT-like_dom_sf"/>
</dbReference>
<keyword evidence="2" id="KW-1185">Reference proteome</keyword>
<dbReference type="AlphaFoldDB" id="A0AAD7QYB3"/>
<name>A0AAD7QYB3_9ASCO</name>
<sequence length="453" mass="51227">MRTRDLTAIDEFEFTRDYIIRAAFVFEGQLDQGRLRQSLTTFITRHAPAFGSRVRKKADGNLEFYTPNAFDDTTLPFFWHSTDNLSRPLAADMKLATTDTASVDVQDIQDFSRVFIPTTERNSKDFIGNDRPMLSIYISLYKDYTAMLFAASHMLCDGSGLKLLFDGWQQMLNGDPVTPVTDEFVLPNIIEKGSTLLPVVSLGISKKLAILSNLLWSGIKYGKPTQRRIVISQDLLEKLRAKVQSVAEFYISRYDVVLAISARLCAIGRGSRSCDILVGSAADMRRRLGNNDNYIHNFFLTLSERMSTHQILKMSFVELVLHLKSFLRQFSEHPNELAKIFNLLESVKPSPGWLFPFDINMVVTHWGSFKFTQVNFNAAAYGGDKNPKLGKVVTFEPLMEWTTVTDAGVVTYDDGPNGHGGIILNHIMQKRNWDRVEAALSGLEMYIESLVDE</sequence>
<dbReference type="SUPFAM" id="SSF52777">
    <property type="entry name" value="CoA-dependent acyltransferases"/>
    <property type="match status" value="1"/>
</dbReference>
<dbReference type="GeneID" id="80885344"/>
<protein>
    <submittedName>
        <fullName evidence="1">Uncharacterized protein</fullName>
    </submittedName>
</protein>
<dbReference type="Proteomes" id="UP001217417">
    <property type="component" value="Unassembled WGS sequence"/>
</dbReference>
<gene>
    <name evidence="1" type="ORF">POJ06DRAFT_284686</name>
</gene>